<evidence type="ECO:0000313" key="2">
    <source>
        <dbReference type="EMBL" id="QKG27397.1"/>
    </source>
</evidence>
<name>A0A7D3ZLS5_ACTVE</name>
<dbReference type="AlphaFoldDB" id="A0A7D3ZLS5"/>
<feature type="region of interest" description="Disordered" evidence="1">
    <location>
        <begin position="107"/>
        <end position="158"/>
    </location>
</feature>
<accession>A0A7D3ZLS5</accession>
<organism evidence="2 3">
    <name type="scientific">Actinomadura verrucosospora</name>
    <dbReference type="NCBI Taxonomy" id="46165"/>
    <lineage>
        <taxon>Bacteria</taxon>
        <taxon>Bacillati</taxon>
        <taxon>Actinomycetota</taxon>
        <taxon>Actinomycetes</taxon>
        <taxon>Streptosporangiales</taxon>
        <taxon>Thermomonosporaceae</taxon>
        <taxon>Actinomadura</taxon>
    </lineage>
</organism>
<evidence type="ECO:0000313" key="3">
    <source>
        <dbReference type="Proteomes" id="UP000501240"/>
    </source>
</evidence>
<keyword evidence="3" id="KW-1185">Reference proteome</keyword>
<reference evidence="2 3" key="1">
    <citation type="submission" date="2020-05" db="EMBL/GenBank/DDBJ databases">
        <title>Actinomadura verrucosospora NRRL-B18236 (PFL_A860) Genome sequencing and assembly.</title>
        <authorList>
            <person name="Samborskyy M."/>
        </authorList>
    </citation>
    <scope>NUCLEOTIDE SEQUENCE [LARGE SCALE GENOMIC DNA]</scope>
    <source>
        <strain evidence="2 3">NRRL:B18236</strain>
    </source>
</reference>
<feature type="region of interest" description="Disordered" evidence="1">
    <location>
        <begin position="1"/>
        <end position="26"/>
    </location>
</feature>
<proteinExistence type="predicted"/>
<protein>
    <submittedName>
        <fullName evidence="2">Uncharacterized protein</fullName>
    </submittedName>
</protein>
<gene>
    <name evidence="2" type="ORF">ACTIVE_9052</name>
</gene>
<sequence>MYRSPSRTWRQGASADLRGSGRGPVAASAGAALKEITPAAAVQPSSPQVQRTISLNMSVILGSARKRVIFAPGDRVGHRRNADRSQFGYGALTIARTRVADRAITTPRKCAAHPQSSGYNRPNRVPWRPPHLGNEQVHPCEPESKVHRPLPRPIPLKS</sequence>
<feature type="compositionally biased region" description="Polar residues" evidence="1">
    <location>
        <begin position="1"/>
        <end position="11"/>
    </location>
</feature>
<dbReference type="Proteomes" id="UP000501240">
    <property type="component" value="Chromosome"/>
</dbReference>
<dbReference type="EMBL" id="CP053892">
    <property type="protein sequence ID" value="QKG27397.1"/>
    <property type="molecule type" value="Genomic_DNA"/>
</dbReference>
<evidence type="ECO:0000256" key="1">
    <source>
        <dbReference type="SAM" id="MobiDB-lite"/>
    </source>
</evidence>